<name>A0A8T3E8R1_9TELE</name>
<comment type="caution">
    <text evidence="10">The sequence shown here is derived from an EMBL/GenBank/DDBJ whole genome shotgun (WGS) entry which is preliminary data.</text>
</comment>
<sequence>MEERKEQRDVWYEAGTVWYVHKDGFSLATQLKPDDGTPELPEGRARVRLETDGSIHDVTEYELEKVRPAELDLCEDVSELVSVNEPSVLHTLTGRARVQLPLTHAGPNLLALWPPQGPHGKVPRSRRWDGVWDAPAPLQALVKRVYVSMVGQRRDQCLVAVGRSGTGKTTSCLSFTQELLRQAGTAGDCLSPEKLQSVFTILRSFGCVSSQHSESSSRFAMVLSIDFNHAGLAAAAHLQQTMLLEKWRVCQRLEGESNFLVFSQMLAGLSLEMRTELFLHQMPEASMFGITPPTKVEEKQKASVAFAKLTVAMETLGFSANEQRAIWHVLAGIYHLGVAGACKVGRRQFVNFESAQLASSVIGCEGEDLHTAVFKHHLRQLLQKATGGSRERNVPEGSEEGPRLNATQCVDGMAMGLYEELFTAIVSLINRGLTSQQLTLASVIVVDTPGLRSPRHGGEERAAGFSELCHNYLQERLLEHHHTHTFTQTLERYAQEKVPVDFAAPESSPAQVVSAIDLPALQVRAAEGDPRGLLWVLDEEMVTPGSTENTVLERVCQYFGETVRQCEQPLQCEIAHHLGSDPIRYDLSGWFSLVQNNPSSLNASSLLQNSTIGVVKDLFGPRASVPPLCRGLGGIEGGSQRSLQRSGTVRKTFSGGLAAVRRHSVCISVKLQADALINLIRRASPVFLHCLSAKPDSPGFDMPSLRAQLGSAHILSALQLYRTGYPDHMSLSDFRCRFQALSPPVMKRYGSVFITPDERKAVEELLIALDLDKKSIVLGAGRVFMRRGVLRSLEQQRDQLVSGWLVLLQASCMGHLARQKYRRMKVQQMAVSCIQRNVRSLTAVRKWSWWKLLCKVRPLLDVNIDDQRFRAKEDEISALRRRLEKSEKERNELRQSADNLETKVVALTSDLSDERFRGEAVSQALDIERAERLRLSKENKDLQARLDQCKTTIESLEKQLEEEKQQAKSKQTQGTVGTESELQLQLECTQTEVDFLRRRLRQSEERLEAEREARVQLDTKVLELQSQLEQSKRTAIELKRHCRRVTSDLQDARVLTDSLQSRAHELDRKQRRFDSELTQALEEADNERELKEKMIQENTALSGKVFTIQRSLQESQAEVTHLQQQKEELCAQIRDLSVPLELSTDSLPTLKKQLRELESQEKERAQEISQLTSKIQQQQQTHMRFEMEMERMKQIHLKELEDKEEELEDVQKSSQRRLRQLEMQLEQEYEEKQMVVHEKHDLEGLIATLCDQVGHRDFDVEKRLRRDLKRTHALLSDAQLLLSTVDSPGQGHAPGNRQQLERLHCQLEESEARRAEAESVQKTLSMELENAQLELESICKHKSLVDEQLAQLQHEKTDLLKRLEEDQEDLNELMKKHKALIAQSSSDISQIRELQAELEEVKKQRQSLQEELQQSATRLQFLESSTVARSIVSKQEARVCDLENKLEFQRGQIKRFEVLVLRLRDSVVRMGEELEQAAHTEARERENARYYQQRLADMRLEMEDLTQREQDSSRRRMELEMQVEELSAVRQTLQADLETSIRRIVDLQAALEEAESSDESDSESVQTAVESFTRKRDLDSVSSVGSLGTEDVGEGIRTWLASDLALWSWRRTNQSEGAGLGRASSSSALSELLEGLRKRRAGWEKGGAEGEGSTVSLPIYQTTGASVLRRRASALSVGGEEGEEPRPGILKPPSPLLPRASSLRSLSESGPGAGQGVSNGKMTRFSSCDSLTSSTGPRRRASNLSIPEEEEEATPIARSPQPIRRRLLGGLSVVSAAVEEGGDSPTPPLGSEPLVFQNRRILGNQDSAAGGGGDACSDILPAIRRAQSASSLSGASSLRGGTRRALSVHFGELPPSRSASRRESDTDSSSSGGSQRRGPQGERLEAEGSEGDVNSVMKKYLRKAEVD</sequence>
<dbReference type="PRINTS" id="PR00193">
    <property type="entry name" value="MYOSINHEAVY"/>
</dbReference>
<dbReference type="Pfam" id="PF00063">
    <property type="entry name" value="Myosin_head"/>
    <property type="match status" value="1"/>
</dbReference>
<dbReference type="Gene3D" id="3.40.850.10">
    <property type="entry name" value="Kinesin motor domain"/>
    <property type="match status" value="1"/>
</dbReference>
<dbReference type="GO" id="GO:0031032">
    <property type="term" value="P:actomyosin structure organization"/>
    <property type="evidence" value="ECO:0007669"/>
    <property type="project" value="TreeGrafter"/>
</dbReference>
<feature type="compositionally biased region" description="Low complexity" evidence="8">
    <location>
        <begin position="1697"/>
        <end position="1710"/>
    </location>
</feature>
<dbReference type="GO" id="GO:0016461">
    <property type="term" value="C:unconventional myosin complex"/>
    <property type="evidence" value="ECO:0007669"/>
    <property type="project" value="TreeGrafter"/>
</dbReference>
<evidence type="ECO:0000259" key="9">
    <source>
        <dbReference type="PROSITE" id="PS51456"/>
    </source>
</evidence>
<dbReference type="Gene3D" id="4.10.270.10">
    <property type="entry name" value="Myosin, subunit A"/>
    <property type="match status" value="1"/>
</dbReference>
<dbReference type="SUPFAM" id="SSF52540">
    <property type="entry name" value="P-loop containing nucleoside triphosphate hydrolases"/>
    <property type="match status" value="1"/>
</dbReference>
<evidence type="ECO:0000256" key="7">
    <source>
        <dbReference type="SAM" id="Coils"/>
    </source>
</evidence>
<gene>
    <name evidence="10" type="ORF">AGOR_G00015560</name>
</gene>
<dbReference type="EMBL" id="JAERUA010000001">
    <property type="protein sequence ID" value="KAI1905380.1"/>
    <property type="molecule type" value="Genomic_DNA"/>
</dbReference>
<keyword evidence="1 6" id="KW-0547">Nucleotide-binding</keyword>
<keyword evidence="11" id="KW-1185">Reference proteome</keyword>
<dbReference type="Gene3D" id="1.20.120.720">
    <property type="entry name" value="Myosin VI head, motor domain, U50 subdomain"/>
    <property type="match status" value="1"/>
</dbReference>
<feature type="region of interest" description="Disordered" evidence="8">
    <location>
        <begin position="385"/>
        <end position="404"/>
    </location>
</feature>
<dbReference type="PROSITE" id="PS50096">
    <property type="entry name" value="IQ"/>
    <property type="match status" value="1"/>
</dbReference>
<feature type="coiled-coil region" evidence="7">
    <location>
        <begin position="1300"/>
        <end position="1425"/>
    </location>
</feature>
<evidence type="ECO:0000313" key="11">
    <source>
        <dbReference type="Proteomes" id="UP000829720"/>
    </source>
</evidence>
<keyword evidence="6" id="KW-0009">Actin-binding</keyword>
<feature type="compositionally biased region" description="Low complexity" evidence="8">
    <location>
        <begin position="1826"/>
        <end position="1845"/>
    </location>
</feature>
<feature type="domain" description="Myosin motor" evidence="9">
    <location>
        <begin position="72"/>
        <end position="798"/>
    </location>
</feature>
<keyword evidence="2 6" id="KW-0067">ATP-binding</keyword>
<dbReference type="Gene3D" id="6.20.240.20">
    <property type="match status" value="1"/>
</dbReference>
<dbReference type="SMART" id="SM00242">
    <property type="entry name" value="MYSc"/>
    <property type="match status" value="1"/>
</dbReference>
<feature type="region of interest" description="Disordered" evidence="8">
    <location>
        <begin position="1778"/>
        <end position="1798"/>
    </location>
</feature>
<keyword evidence="3 7" id="KW-0175">Coiled coil</keyword>
<feature type="compositionally biased region" description="Acidic residues" evidence="8">
    <location>
        <begin position="1553"/>
        <end position="1562"/>
    </location>
</feature>
<evidence type="ECO:0000256" key="4">
    <source>
        <dbReference type="ARBA" id="ARBA00023123"/>
    </source>
</evidence>
<dbReference type="GO" id="GO:0003774">
    <property type="term" value="F:cytoskeletal motor activity"/>
    <property type="evidence" value="ECO:0007669"/>
    <property type="project" value="UniProtKB-UniRule"/>
</dbReference>
<evidence type="ECO:0000313" key="10">
    <source>
        <dbReference type="EMBL" id="KAI1905380.1"/>
    </source>
</evidence>
<feature type="region of interest" description="Disordered" evidence="8">
    <location>
        <begin position="1672"/>
        <end position="1763"/>
    </location>
</feature>
<organism evidence="10 11">
    <name type="scientific">Albula goreensis</name>
    <dbReference type="NCBI Taxonomy" id="1534307"/>
    <lineage>
        <taxon>Eukaryota</taxon>
        <taxon>Metazoa</taxon>
        <taxon>Chordata</taxon>
        <taxon>Craniata</taxon>
        <taxon>Vertebrata</taxon>
        <taxon>Euteleostomi</taxon>
        <taxon>Actinopterygii</taxon>
        <taxon>Neopterygii</taxon>
        <taxon>Teleostei</taxon>
        <taxon>Albuliformes</taxon>
        <taxon>Albulidae</taxon>
        <taxon>Albula</taxon>
    </lineage>
</organism>
<reference evidence="10" key="1">
    <citation type="submission" date="2021-01" db="EMBL/GenBank/DDBJ databases">
        <authorList>
            <person name="Zahm M."/>
            <person name="Roques C."/>
            <person name="Cabau C."/>
            <person name="Klopp C."/>
            <person name="Donnadieu C."/>
            <person name="Jouanno E."/>
            <person name="Lampietro C."/>
            <person name="Louis A."/>
            <person name="Herpin A."/>
            <person name="Echchiki A."/>
            <person name="Berthelot C."/>
            <person name="Parey E."/>
            <person name="Roest-Crollius H."/>
            <person name="Braasch I."/>
            <person name="Postlethwait J."/>
            <person name="Bobe J."/>
            <person name="Montfort J."/>
            <person name="Bouchez O."/>
            <person name="Begum T."/>
            <person name="Mejri S."/>
            <person name="Adams A."/>
            <person name="Chen W.-J."/>
            <person name="Guiguen Y."/>
        </authorList>
    </citation>
    <scope>NUCLEOTIDE SEQUENCE</scope>
    <source>
        <tissue evidence="10">Blood</tissue>
    </source>
</reference>
<dbReference type="PROSITE" id="PS51456">
    <property type="entry name" value="MYOSIN_MOTOR"/>
    <property type="match status" value="1"/>
</dbReference>
<dbReference type="PANTHER" id="PTHR45615">
    <property type="entry name" value="MYOSIN HEAVY CHAIN, NON-MUSCLE"/>
    <property type="match status" value="1"/>
</dbReference>
<feature type="region of interest" description="Disordered" evidence="8">
    <location>
        <begin position="1553"/>
        <end position="1572"/>
    </location>
</feature>
<dbReference type="Gene3D" id="1.10.10.820">
    <property type="match status" value="1"/>
</dbReference>
<accession>A0A8T3E8R1</accession>
<dbReference type="GO" id="GO:0051015">
    <property type="term" value="F:actin filament binding"/>
    <property type="evidence" value="ECO:0007669"/>
    <property type="project" value="TreeGrafter"/>
</dbReference>
<dbReference type="Proteomes" id="UP000829720">
    <property type="component" value="Unassembled WGS sequence"/>
</dbReference>
<comment type="caution">
    <text evidence="6">Lacks conserved residue(s) required for the propagation of feature annotation.</text>
</comment>
<evidence type="ECO:0000256" key="2">
    <source>
        <dbReference type="ARBA" id="ARBA00022840"/>
    </source>
</evidence>
<dbReference type="OrthoDB" id="2505895at2759"/>
<dbReference type="InterPro" id="IPR036961">
    <property type="entry name" value="Kinesin_motor_dom_sf"/>
</dbReference>
<feature type="compositionally biased region" description="Low complexity" evidence="8">
    <location>
        <begin position="1867"/>
        <end position="1878"/>
    </location>
</feature>
<evidence type="ECO:0000256" key="6">
    <source>
        <dbReference type="PROSITE-ProRule" id="PRU00782"/>
    </source>
</evidence>
<dbReference type="GO" id="GO:0032982">
    <property type="term" value="C:myosin filament"/>
    <property type="evidence" value="ECO:0007669"/>
    <property type="project" value="TreeGrafter"/>
</dbReference>
<evidence type="ECO:0000256" key="1">
    <source>
        <dbReference type="ARBA" id="ARBA00022741"/>
    </source>
</evidence>
<evidence type="ECO:0000256" key="3">
    <source>
        <dbReference type="ARBA" id="ARBA00023054"/>
    </source>
</evidence>
<feature type="binding site" evidence="6">
    <location>
        <begin position="162"/>
        <end position="169"/>
    </location>
    <ligand>
        <name>ATP</name>
        <dbReference type="ChEBI" id="CHEBI:30616"/>
    </ligand>
</feature>
<dbReference type="GO" id="GO:0005737">
    <property type="term" value="C:cytoplasm"/>
    <property type="evidence" value="ECO:0007669"/>
    <property type="project" value="TreeGrafter"/>
</dbReference>
<dbReference type="InterPro" id="IPR027417">
    <property type="entry name" value="P-loop_NTPase"/>
</dbReference>
<keyword evidence="4 6" id="KW-0518">Myosin</keyword>
<dbReference type="InterPro" id="IPR001609">
    <property type="entry name" value="Myosin_head_motor_dom-like"/>
</dbReference>
<keyword evidence="5 6" id="KW-0505">Motor protein</keyword>
<comment type="similarity">
    <text evidence="6">Belongs to the TRAFAC class myosin-kinesin ATPase superfamily. Myosin family.</text>
</comment>
<feature type="coiled-coil region" evidence="7">
    <location>
        <begin position="1077"/>
        <end position="1238"/>
    </location>
</feature>
<feature type="compositionally biased region" description="Polar residues" evidence="8">
    <location>
        <begin position="1718"/>
        <end position="1736"/>
    </location>
</feature>
<feature type="coiled-coil region" evidence="7">
    <location>
        <begin position="869"/>
        <end position="1041"/>
    </location>
</feature>
<dbReference type="GO" id="GO:0016460">
    <property type="term" value="C:myosin II complex"/>
    <property type="evidence" value="ECO:0007669"/>
    <property type="project" value="TreeGrafter"/>
</dbReference>
<dbReference type="Gene3D" id="1.20.58.530">
    <property type="match status" value="1"/>
</dbReference>
<dbReference type="PANTHER" id="PTHR45615:SF8">
    <property type="entry name" value="UNCONVENTIONAL MYOSIN-XVIIIB"/>
    <property type="match status" value="1"/>
</dbReference>
<feature type="region of interest" description="Disordered" evidence="8">
    <location>
        <begin position="1826"/>
        <end position="1907"/>
    </location>
</feature>
<evidence type="ECO:0000256" key="5">
    <source>
        <dbReference type="ARBA" id="ARBA00023175"/>
    </source>
</evidence>
<protein>
    <recommendedName>
        <fullName evidence="9">Myosin motor domain-containing protein</fullName>
    </recommendedName>
</protein>
<proteinExistence type="inferred from homology"/>
<dbReference type="GO" id="GO:0005524">
    <property type="term" value="F:ATP binding"/>
    <property type="evidence" value="ECO:0007669"/>
    <property type="project" value="UniProtKB-UniRule"/>
</dbReference>
<evidence type="ECO:0000256" key="8">
    <source>
        <dbReference type="SAM" id="MobiDB-lite"/>
    </source>
</evidence>